<proteinExistence type="predicted"/>
<accession>A0A9N9M0K3</accession>
<comment type="caution">
    <text evidence="1">The sequence shown here is derived from an EMBL/GenBank/DDBJ whole genome shotgun (WGS) entry which is preliminary data.</text>
</comment>
<evidence type="ECO:0000313" key="2">
    <source>
        <dbReference type="Proteomes" id="UP000701801"/>
    </source>
</evidence>
<evidence type="ECO:0000313" key="1">
    <source>
        <dbReference type="EMBL" id="CAG8981894.1"/>
    </source>
</evidence>
<gene>
    <name evidence="1" type="ORF">HYALB_00013808</name>
</gene>
<dbReference type="Proteomes" id="UP000701801">
    <property type="component" value="Unassembled WGS sequence"/>
</dbReference>
<organism evidence="1 2">
    <name type="scientific">Hymenoscyphus albidus</name>
    <dbReference type="NCBI Taxonomy" id="595503"/>
    <lineage>
        <taxon>Eukaryota</taxon>
        <taxon>Fungi</taxon>
        <taxon>Dikarya</taxon>
        <taxon>Ascomycota</taxon>
        <taxon>Pezizomycotina</taxon>
        <taxon>Leotiomycetes</taxon>
        <taxon>Helotiales</taxon>
        <taxon>Helotiaceae</taxon>
        <taxon>Hymenoscyphus</taxon>
    </lineage>
</organism>
<name>A0A9N9M0K3_9HELO</name>
<keyword evidence="2" id="KW-1185">Reference proteome</keyword>
<dbReference type="EMBL" id="CAJVRM010000535">
    <property type="protein sequence ID" value="CAG8981894.1"/>
    <property type="molecule type" value="Genomic_DNA"/>
</dbReference>
<reference evidence="1" key="1">
    <citation type="submission" date="2021-07" db="EMBL/GenBank/DDBJ databases">
        <authorList>
            <person name="Durling M."/>
        </authorList>
    </citation>
    <scope>NUCLEOTIDE SEQUENCE</scope>
</reference>
<protein>
    <submittedName>
        <fullName evidence="1">Uncharacterized protein</fullName>
    </submittedName>
</protein>
<dbReference type="AlphaFoldDB" id="A0A9N9M0K3"/>
<sequence length="104" mass="12260">MSMNGDSIHWPMHTLETPRYVQKRVKRSIVPRINVRRGTDVIVTKYSGFVILDLSEKLKEDYRFDSEKSGQYLRTYRPSPSNRYLDTKSAIIANELTSFDPYRK</sequence>